<dbReference type="GO" id="GO:0005886">
    <property type="term" value="C:plasma membrane"/>
    <property type="evidence" value="ECO:0007669"/>
    <property type="project" value="UniProtKB-SubCell"/>
</dbReference>
<keyword evidence="7 9" id="KW-0472">Membrane</keyword>
<sequence>MKFTYQARDKQGQLKRGSVEANDTRAAAQAIMAQGLTPVQVNAGGAGAKTKTPRPGSAKETNNNWVSILREQLEPNVDLDQLIIFCRQMYSLTNAGIPILRAIDGLADSTQNKRMQKALKDVYSQLERGRTLSAGLAQHKKIFPKLVVAIVHVGENTGQLEESFEQLALYLENEQDTRKRIKAATRYPSFVLIALAIAMFVLNIFVIPTFADMFSRFNVELPWATRALLGTSDFFVNYWPLMLIAIVGGFFGLRYYVSQPSGRLIWDSLKLKVPVIGSILERSMLARFSRSFSVMLGAGVPLTQALSLVAEAVDNAWMEKKILDIRRSIERGDNLSRAARYSKLFTPLVMQMIVVGEETGRIDTLLREVAEYYERETDYDLKTLTARIEPAMIAVVAVMVLILALGIFTPMWDMMSAYQGG</sequence>
<evidence type="ECO:0000256" key="5">
    <source>
        <dbReference type="ARBA" id="ARBA00022692"/>
    </source>
</evidence>
<feature type="transmembrane region" description="Helical" evidence="9">
    <location>
        <begin position="238"/>
        <end position="257"/>
    </location>
</feature>
<reference evidence="11 12" key="1">
    <citation type="submission" date="2019-03" db="EMBL/GenBank/DDBJ databases">
        <title>Freshwater and sediment microbial communities from various areas in North America, analyzing microbe dynamics in response to fracking.</title>
        <authorList>
            <person name="Lamendella R."/>
        </authorList>
    </citation>
    <scope>NUCLEOTIDE SEQUENCE [LARGE SCALE GENOMIC DNA]</scope>
    <source>
        <strain evidence="11 12">18_TX</strain>
    </source>
</reference>
<name>A0A4R6P6P9_9GAMM</name>
<feature type="domain" description="Type II secretion system protein GspF" evidence="10">
    <location>
        <begin position="85"/>
        <end position="208"/>
    </location>
</feature>
<feature type="transmembrane region" description="Helical" evidence="9">
    <location>
        <begin position="391"/>
        <end position="412"/>
    </location>
</feature>
<comment type="subcellular location">
    <subcellularLocation>
        <location evidence="1">Cell inner membrane</location>
        <topology evidence="1">Multi-pass membrane protein</topology>
    </subcellularLocation>
</comment>
<keyword evidence="3" id="KW-1003">Cell membrane</keyword>
<evidence type="ECO:0000256" key="3">
    <source>
        <dbReference type="ARBA" id="ARBA00022475"/>
    </source>
</evidence>
<keyword evidence="6 9" id="KW-1133">Transmembrane helix</keyword>
<organism evidence="11 12">
    <name type="scientific">Idiomarina aquatica</name>
    <dbReference type="NCBI Taxonomy" id="1327752"/>
    <lineage>
        <taxon>Bacteria</taxon>
        <taxon>Pseudomonadati</taxon>
        <taxon>Pseudomonadota</taxon>
        <taxon>Gammaproteobacteria</taxon>
        <taxon>Alteromonadales</taxon>
        <taxon>Idiomarinaceae</taxon>
        <taxon>Idiomarina</taxon>
    </lineage>
</organism>
<keyword evidence="12" id="KW-1185">Reference proteome</keyword>
<dbReference type="InterPro" id="IPR018076">
    <property type="entry name" value="T2SS_GspF_dom"/>
</dbReference>
<evidence type="ECO:0000256" key="8">
    <source>
        <dbReference type="SAM" id="MobiDB-lite"/>
    </source>
</evidence>
<dbReference type="AlphaFoldDB" id="A0A4R6P6P9"/>
<evidence type="ECO:0000256" key="6">
    <source>
        <dbReference type="ARBA" id="ARBA00022989"/>
    </source>
</evidence>
<gene>
    <name evidence="11" type="ORF">DEU29_10895</name>
</gene>
<dbReference type="EMBL" id="SNXI01000008">
    <property type="protein sequence ID" value="TDP32750.1"/>
    <property type="molecule type" value="Genomic_DNA"/>
</dbReference>
<dbReference type="FunFam" id="1.20.81.30:FF:000001">
    <property type="entry name" value="Type II secretion system protein F"/>
    <property type="match status" value="2"/>
</dbReference>
<comment type="caution">
    <text evidence="11">The sequence shown here is derived from an EMBL/GenBank/DDBJ whole genome shotgun (WGS) entry which is preliminary data.</text>
</comment>
<feature type="transmembrane region" description="Helical" evidence="9">
    <location>
        <begin position="187"/>
        <end position="211"/>
    </location>
</feature>
<protein>
    <submittedName>
        <fullName evidence="11">MSHA biogenesis protein MshG</fullName>
    </submittedName>
</protein>
<dbReference type="OrthoDB" id="9805682at2"/>
<keyword evidence="5 9" id="KW-0812">Transmembrane</keyword>
<dbReference type="Proteomes" id="UP000295531">
    <property type="component" value="Unassembled WGS sequence"/>
</dbReference>
<dbReference type="Pfam" id="PF00482">
    <property type="entry name" value="T2SSF"/>
    <property type="match status" value="2"/>
</dbReference>
<dbReference type="InterPro" id="IPR042094">
    <property type="entry name" value="T2SS_GspF_sf"/>
</dbReference>
<evidence type="ECO:0000256" key="9">
    <source>
        <dbReference type="SAM" id="Phobius"/>
    </source>
</evidence>
<dbReference type="InterPro" id="IPR003004">
    <property type="entry name" value="GspF/PilC"/>
</dbReference>
<dbReference type="PANTHER" id="PTHR30012">
    <property type="entry name" value="GENERAL SECRETION PATHWAY PROTEIN"/>
    <property type="match status" value="1"/>
</dbReference>
<dbReference type="PRINTS" id="PR00812">
    <property type="entry name" value="BCTERIALGSPF"/>
</dbReference>
<evidence type="ECO:0000256" key="7">
    <source>
        <dbReference type="ARBA" id="ARBA00023136"/>
    </source>
</evidence>
<accession>A0A4R6P6P9</accession>
<dbReference type="GO" id="GO:0015628">
    <property type="term" value="P:protein secretion by the type II secretion system"/>
    <property type="evidence" value="ECO:0007669"/>
    <property type="project" value="TreeGrafter"/>
</dbReference>
<evidence type="ECO:0000256" key="2">
    <source>
        <dbReference type="ARBA" id="ARBA00005745"/>
    </source>
</evidence>
<comment type="similarity">
    <text evidence="2">Belongs to the GSP F family.</text>
</comment>
<evidence type="ECO:0000256" key="1">
    <source>
        <dbReference type="ARBA" id="ARBA00004429"/>
    </source>
</evidence>
<keyword evidence="4" id="KW-0997">Cell inner membrane</keyword>
<evidence type="ECO:0000259" key="10">
    <source>
        <dbReference type="Pfam" id="PF00482"/>
    </source>
</evidence>
<dbReference type="Gene3D" id="1.20.81.30">
    <property type="entry name" value="Type II secretion system (T2SS), domain F"/>
    <property type="match status" value="2"/>
</dbReference>
<dbReference type="PANTHER" id="PTHR30012:SF4">
    <property type="entry name" value="MSHA BIOGENESIS PROTEIN MSHG"/>
    <property type="match status" value="1"/>
</dbReference>
<evidence type="ECO:0000256" key="4">
    <source>
        <dbReference type="ARBA" id="ARBA00022519"/>
    </source>
</evidence>
<feature type="domain" description="Type II secretion system protein GspF" evidence="10">
    <location>
        <begin position="288"/>
        <end position="410"/>
    </location>
</feature>
<feature type="region of interest" description="Disordered" evidence="8">
    <location>
        <begin position="42"/>
        <end position="61"/>
    </location>
</feature>
<evidence type="ECO:0000313" key="11">
    <source>
        <dbReference type="EMBL" id="TDP32750.1"/>
    </source>
</evidence>
<proteinExistence type="inferred from homology"/>
<evidence type="ECO:0000313" key="12">
    <source>
        <dbReference type="Proteomes" id="UP000295531"/>
    </source>
</evidence>